<dbReference type="Proteomes" id="UP000037043">
    <property type="component" value="Unassembled WGS sequence"/>
</dbReference>
<dbReference type="PATRIC" id="fig|1121318.3.peg.2974"/>
<dbReference type="RefSeq" id="WP_052222426.1">
    <property type="nucleotide sequence ID" value="NZ_LHUR01000036.1"/>
</dbReference>
<dbReference type="CDD" id="cd07067">
    <property type="entry name" value="HP_PGM_like"/>
    <property type="match status" value="1"/>
</dbReference>
<dbReference type="Gene3D" id="3.40.50.1240">
    <property type="entry name" value="Phosphoglycerate mutase-like"/>
    <property type="match status" value="1"/>
</dbReference>
<name>A0A0L6Z781_9CLOT</name>
<dbReference type="PANTHER" id="PTHR48100:SF1">
    <property type="entry name" value="HISTIDINE PHOSPHATASE FAMILY PROTEIN-RELATED"/>
    <property type="match status" value="1"/>
</dbReference>
<evidence type="ECO:0000256" key="1">
    <source>
        <dbReference type="PIRSR" id="PIRSR613078-2"/>
    </source>
</evidence>
<organism evidence="2 3">
    <name type="scientific">Clostridium homopropionicum DSM 5847</name>
    <dbReference type="NCBI Taxonomy" id="1121318"/>
    <lineage>
        <taxon>Bacteria</taxon>
        <taxon>Bacillati</taxon>
        <taxon>Bacillota</taxon>
        <taxon>Clostridia</taxon>
        <taxon>Eubacteriales</taxon>
        <taxon>Clostridiaceae</taxon>
        <taxon>Clostridium</taxon>
    </lineage>
</organism>
<dbReference type="Pfam" id="PF00300">
    <property type="entry name" value="His_Phos_1"/>
    <property type="match status" value="1"/>
</dbReference>
<dbReference type="SMART" id="SM00855">
    <property type="entry name" value="PGAM"/>
    <property type="match status" value="1"/>
</dbReference>
<proteinExistence type="predicted"/>
<keyword evidence="3" id="KW-1185">Reference proteome</keyword>
<dbReference type="InterPro" id="IPR013078">
    <property type="entry name" value="His_Pase_superF_clade-1"/>
</dbReference>
<dbReference type="PIRSF" id="PIRSF000709">
    <property type="entry name" value="6PFK_2-Ptase"/>
    <property type="match status" value="1"/>
</dbReference>
<dbReference type="PANTHER" id="PTHR48100">
    <property type="entry name" value="BROAD-SPECIFICITY PHOSPHATASE YOR283W-RELATED"/>
    <property type="match status" value="1"/>
</dbReference>
<protein>
    <submittedName>
        <fullName evidence="2">Alpha-ribazole phosphatase</fullName>
        <ecNumber evidence="2">3.1.3.73</ecNumber>
    </submittedName>
</protein>
<gene>
    <name evidence="2" type="primary">cobC</name>
    <name evidence="2" type="ORF">CLHOM_29620</name>
</gene>
<dbReference type="GO" id="GO:0005737">
    <property type="term" value="C:cytoplasm"/>
    <property type="evidence" value="ECO:0007669"/>
    <property type="project" value="TreeGrafter"/>
</dbReference>
<keyword evidence="2" id="KW-0378">Hydrolase</keyword>
<dbReference type="AlphaFoldDB" id="A0A0L6Z781"/>
<dbReference type="EMBL" id="LHUR01000036">
    <property type="protein sequence ID" value="KOA18678.1"/>
    <property type="molecule type" value="Genomic_DNA"/>
</dbReference>
<dbReference type="InterPro" id="IPR050275">
    <property type="entry name" value="PGM_Phosphatase"/>
</dbReference>
<dbReference type="STRING" id="36844.SAMN04488501_11099"/>
<sequence>MKRYIYLIRHGETEYGKEKRYLGYTDCKLSQNGLLDAAKLHLAFRDKSIEHIYSSDLIRCKSTINIVFPQRKVVFLESLREINMGEWDGLTFEEIKKREPEQFKKRGENIVSFAPPKGESFTQCQERAVEVFYNIVKSTNNNVVICTHAGFIRALLCKLLNKDLDYIFNIKQDYGCINIIKFQEDQISVEAINVKNL</sequence>
<evidence type="ECO:0000313" key="3">
    <source>
        <dbReference type="Proteomes" id="UP000037043"/>
    </source>
</evidence>
<dbReference type="EC" id="3.1.3.73" evidence="2"/>
<comment type="caution">
    <text evidence="2">The sequence shown here is derived from an EMBL/GenBank/DDBJ whole genome shotgun (WGS) entry which is preliminary data.</text>
</comment>
<dbReference type="SUPFAM" id="SSF53254">
    <property type="entry name" value="Phosphoglycerate mutase-like"/>
    <property type="match status" value="1"/>
</dbReference>
<evidence type="ECO:0000313" key="2">
    <source>
        <dbReference type="EMBL" id="KOA18678.1"/>
    </source>
</evidence>
<feature type="binding site" evidence="1">
    <location>
        <position position="59"/>
    </location>
    <ligand>
        <name>substrate</name>
    </ligand>
</feature>
<reference evidence="3" key="1">
    <citation type="submission" date="2015-08" db="EMBL/GenBank/DDBJ databases">
        <title>Genome sequence of the strict anaerobe Clostridium homopropionicum LuHBu1 (DSM 5847T).</title>
        <authorList>
            <person name="Poehlein A."/>
            <person name="Beck M."/>
            <person name="Schiel-Bengelsdorf B."/>
            <person name="Bengelsdorf F.R."/>
            <person name="Daniel R."/>
            <person name="Duerre P."/>
        </authorList>
    </citation>
    <scope>NUCLEOTIDE SEQUENCE [LARGE SCALE GENOMIC DNA]</scope>
    <source>
        <strain evidence="3">DSM 5847</strain>
    </source>
</reference>
<dbReference type="GO" id="GO:0043755">
    <property type="term" value="F:alpha-ribazole phosphatase activity"/>
    <property type="evidence" value="ECO:0007669"/>
    <property type="project" value="UniProtKB-EC"/>
</dbReference>
<dbReference type="InterPro" id="IPR029033">
    <property type="entry name" value="His_PPase_superfam"/>
</dbReference>
<accession>A0A0L6Z781</accession>